<feature type="compositionally biased region" description="Low complexity" evidence="1">
    <location>
        <begin position="153"/>
        <end position="163"/>
    </location>
</feature>
<proteinExistence type="predicted"/>
<name>A0A7W7GU54_9ACTN</name>
<dbReference type="InterPro" id="IPR011704">
    <property type="entry name" value="ATPase_dyneun-rel_AAA"/>
</dbReference>
<dbReference type="Proteomes" id="UP000546162">
    <property type="component" value="Unassembled WGS sequence"/>
</dbReference>
<dbReference type="CDD" id="cd00009">
    <property type="entry name" value="AAA"/>
    <property type="match status" value="1"/>
</dbReference>
<dbReference type="GO" id="GO:0005524">
    <property type="term" value="F:ATP binding"/>
    <property type="evidence" value="ECO:0007669"/>
    <property type="project" value="InterPro"/>
</dbReference>
<dbReference type="PANTHER" id="PTHR42759">
    <property type="entry name" value="MOXR FAMILY PROTEIN"/>
    <property type="match status" value="1"/>
</dbReference>
<dbReference type="PANTHER" id="PTHR42759:SF1">
    <property type="entry name" value="MAGNESIUM-CHELATASE SUBUNIT CHLD"/>
    <property type="match status" value="1"/>
</dbReference>
<dbReference type="EMBL" id="JACHNB010000001">
    <property type="protein sequence ID" value="MBB4738351.1"/>
    <property type="molecule type" value="Genomic_DNA"/>
</dbReference>
<feature type="region of interest" description="Disordered" evidence="1">
    <location>
        <begin position="121"/>
        <end position="180"/>
    </location>
</feature>
<feature type="domain" description="ATPase dynein-related AAA" evidence="2">
    <location>
        <begin position="206"/>
        <end position="336"/>
    </location>
</feature>
<evidence type="ECO:0000256" key="1">
    <source>
        <dbReference type="SAM" id="MobiDB-lite"/>
    </source>
</evidence>
<feature type="compositionally biased region" description="Pro residues" evidence="1">
    <location>
        <begin position="127"/>
        <end position="152"/>
    </location>
</feature>
<sequence length="436" mass="44612">MHPHSPSVDLADDIAATAGPSEASGSCDAADPAPVPAMTAPTGPVNAVSGLPRLRAGELQAQVLGVLASDSGKAFGVAQIAQQLHGRSTGAIGLACDKLVTLGQATRDNAQFTVTAAGISHHRAHPGPAPVPPVAAPTPRTPSPATPTPAAPPASAGSAATPVPACPAPTSGPVRRPNGQLYHPRRLAKRTDVDVLRQLRTEDVAVLLYGPPGTGKTSLIEAAFGDDLFTVPGDGDTTVGDIIGDYVPTESGGYEFVPGPLPRAMTSGGVLFIDDATLISPKVLAVVYPAMDGRRQIIIKAAGGQMITAKRGFYMVAGHNPGVHGAVLTEALASRFCAQIKVSTDYDLAAALGVDAHMVRAARNLSTRYDSGDIGWAPQLRELLAFKKLTDVLGVETAISNLVGIAPPEDRDAVIKAIKQTFGIATPAPLALGTQV</sequence>
<accession>A0A7W7GU54</accession>
<reference evidence="3 4" key="1">
    <citation type="submission" date="2020-08" db="EMBL/GenBank/DDBJ databases">
        <title>Sequencing the genomes of 1000 actinobacteria strains.</title>
        <authorList>
            <person name="Klenk H.-P."/>
        </authorList>
    </citation>
    <scope>NUCLEOTIDE SEQUENCE [LARGE SCALE GENOMIC DNA]</scope>
    <source>
        <strain evidence="3 4">DSM 45809</strain>
    </source>
</reference>
<dbReference type="AlphaFoldDB" id="A0A7W7GU54"/>
<dbReference type="RefSeq" id="WP_239177092.1">
    <property type="nucleotide sequence ID" value="NZ_BAABFG010000005.1"/>
</dbReference>
<keyword evidence="4" id="KW-1185">Reference proteome</keyword>
<dbReference type="Pfam" id="PF07728">
    <property type="entry name" value="AAA_5"/>
    <property type="match status" value="1"/>
</dbReference>
<evidence type="ECO:0000259" key="2">
    <source>
        <dbReference type="Pfam" id="PF07728"/>
    </source>
</evidence>
<dbReference type="SUPFAM" id="SSF52540">
    <property type="entry name" value="P-loop containing nucleoside triphosphate hydrolases"/>
    <property type="match status" value="1"/>
</dbReference>
<dbReference type="InterPro" id="IPR050764">
    <property type="entry name" value="CbbQ/NirQ/NorQ/GpvN"/>
</dbReference>
<organism evidence="3 4">
    <name type="scientific">Actinoplanes octamycinicus</name>
    <dbReference type="NCBI Taxonomy" id="135948"/>
    <lineage>
        <taxon>Bacteria</taxon>
        <taxon>Bacillati</taxon>
        <taxon>Actinomycetota</taxon>
        <taxon>Actinomycetes</taxon>
        <taxon>Micromonosporales</taxon>
        <taxon>Micromonosporaceae</taxon>
        <taxon>Actinoplanes</taxon>
    </lineage>
</organism>
<evidence type="ECO:0000313" key="3">
    <source>
        <dbReference type="EMBL" id="MBB4738351.1"/>
    </source>
</evidence>
<comment type="caution">
    <text evidence="3">The sequence shown here is derived from an EMBL/GenBank/DDBJ whole genome shotgun (WGS) entry which is preliminary data.</text>
</comment>
<gene>
    <name evidence="3" type="ORF">BJY16_001810</name>
</gene>
<dbReference type="Gene3D" id="3.40.50.300">
    <property type="entry name" value="P-loop containing nucleotide triphosphate hydrolases"/>
    <property type="match status" value="1"/>
</dbReference>
<protein>
    <recommendedName>
        <fullName evidence="2">ATPase dynein-related AAA domain-containing protein</fullName>
    </recommendedName>
</protein>
<evidence type="ECO:0000313" key="4">
    <source>
        <dbReference type="Proteomes" id="UP000546162"/>
    </source>
</evidence>
<dbReference type="GO" id="GO:0016887">
    <property type="term" value="F:ATP hydrolysis activity"/>
    <property type="evidence" value="ECO:0007669"/>
    <property type="project" value="InterPro"/>
</dbReference>
<dbReference type="InterPro" id="IPR027417">
    <property type="entry name" value="P-loop_NTPase"/>
</dbReference>